<evidence type="ECO:0000256" key="1">
    <source>
        <dbReference type="ARBA" id="ARBA00004953"/>
    </source>
</evidence>
<proteinExistence type="inferred from homology"/>
<keyword evidence="10" id="KW-1185">Reference proteome</keyword>
<dbReference type="GO" id="GO:0030788">
    <property type="term" value="F:precorrin-2 C20-methyltransferase activity"/>
    <property type="evidence" value="ECO:0007669"/>
    <property type="project" value="UniProtKB-EC"/>
</dbReference>
<dbReference type="SUPFAM" id="SSF53790">
    <property type="entry name" value="Tetrapyrrole methylase"/>
    <property type="match status" value="1"/>
</dbReference>
<keyword evidence="6" id="KW-0949">S-adenosyl-L-methionine</keyword>
<evidence type="ECO:0000256" key="4">
    <source>
        <dbReference type="ARBA" id="ARBA00022603"/>
    </source>
</evidence>
<dbReference type="RefSeq" id="WP_169657844.1">
    <property type="nucleotide sequence ID" value="NZ_JABANE010000044.1"/>
</dbReference>
<dbReference type="InterPro" id="IPR003043">
    <property type="entry name" value="Uropor_MeTrfase_CS"/>
</dbReference>
<dbReference type="Gene3D" id="3.40.1010.10">
    <property type="entry name" value="Cobalt-precorrin-4 Transmethylase, Domain 1"/>
    <property type="match status" value="1"/>
</dbReference>
<dbReference type="GO" id="GO:0032259">
    <property type="term" value="P:methylation"/>
    <property type="evidence" value="ECO:0007669"/>
    <property type="project" value="UniProtKB-KW"/>
</dbReference>
<dbReference type="PANTHER" id="PTHR43467:SF2">
    <property type="entry name" value="COBALT-PRECORRIN-2 C(20)-METHYLTRANSFERASE"/>
    <property type="match status" value="1"/>
</dbReference>
<comment type="similarity">
    <text evidence="2 7">Belongs to the precorrin methyltransferase family.</text>
</comment>
<name>A0A7X9RVP4_9BACT</name>
<dbReference type="NCBIfam" id="TIGR01467">
    <property type="entry name" value="cobI_cbiL"/>
    <property type="match status" value="1"/>
</dbReference>
<dbReference type="InterPro" id="IPR014777">
    <property type="entry name" value="4pyrrole_Mease_sub1"/>
</dbReference>
<evidence type="ECO:0000313" key="10">
    <source>
        <dbReference type="Proteomes" id="UP000576082"/>
    </source>
</evidence>
<sequence>MEKGKVYGISLGPGDPDLITLKGYKLLQTVDKIYYPGSIFQDGRKSSYSLQIMEDYDLSEEKLVGFYMEMTIDRVHVHPVYEEAFQNMQKDVSEGLDVAIVCEGDLSTYSSFSYLLEKFQQTDIPISLVPGISSFHLGAAEIQQPLALLGETIHVLPILKSTQVLEDALKVSDTVVLMKIRSVMRHIQPILEREEINFTYCEKLGTTEQFMTSSLDKLQERTIPYFSLLIIKKNKQA</sequence>
<evidence type="ECO:0000256" key="5">
    <source>
        <dbReference type="ARBA" id="ARBA00022679"/>
    </source>
</evidence>
<evidence type="ECO:0000256" key="3">
    <source>
        <dbReference type="ARBA" id="ARBA00022573"/>
    </source>
</evidence>
<dbReference type="PROSITE" id="PS00839">
    <property type="entry name" value="SUMT_1"/>
    <property type="match status" value="1"/>
</dbReference>
<dbReference type="CDD" id="cd11645">
    <property type="entry name" value="Precorrin_2_C20_MT"/>
    <property type="match status" value="1"/>
</dbReference>
<evidence type="ECO:0000256" key="6">
    <source>
        <dbReference type="ARBA" id="ARBA00022691"/>
    </source>
</evidence>
<dbReference type="InterPro" id="IPR000878">
    <property type="entry name" value="4pyrrol_Mease"/>
</dbReference>
<dbReference type="PANTHER" id="PTHR43467">
    <property type="entry name" value="COBALT-PRECORRIN-2 C(20)-METHYLTRANSFERASE"/>
    <property type="match status" value="1"/>
</dbReference>
<gene>
    <name evidence="9" type="primary">cobI</name>
    <name evidence="9" type="ORF">HHU12_16475</name>
</gene>
<dbReference type="AlphaFoldDB" id="A0A7X9RVP4"/>
<dbReference type="GO" id="GO:0009236">
    <property type="term" value="P:cobalamin biosynthetic process"/>
    <property type="evidence" value="ECO:0007669"/>
    <property type="project" value="UniProtKB-UniRule"/>
</dbReference>
<dbReference type="Proteomes" id="UP000576082">
    <property type="component" value="Unassembled WGS sequence"/>
</dbReference>
<dbReference type="PIRSF" id="PIRSF036427">
    <property type="entry name" value="Precrrn-2_mtase"/>
    <property type="match status" value="1"/>
</dbReference>
<feature type="domain" description="Tetrapyrrole methylase" evidence="8">
    <location>
        <begin position="5"/>
        <end position="216"/>
    </location>
</feature>
<dbReference type="UniPathway" id="UPA00148"/>
<organism evidence="9 10">
    <name type="scientific">Flammeovirga aprica JL-4</name>
    <dbReference type="NCBI Taxonomy" id="694437"/>
    <lineage>
        <taxon>Bacteria</taxon>
        <taxon>Pseudomonadati</taxon>
        <taxon>Bacteroidota</taxon>
        <taxon>Cytophagia</taxon>
        <taxon>Cytophagales</taxon>
        <taxon>Flammeovirgaceae</taxon>
        <taxon>Flammeovirga</taxon>
    </lineage>
</organism>
<evidence type="ECO:0000313" key="9">
    <source>
        <dbReference type="EMBL" id="NME69575.1"/>
    </source>
</evidence>
<comment type="pathway">
    <text evidence="1">Cofactor biosynthesis; adenosylcobalamin biosynthesis.</text>
</comment>
<keyword evidence="5 9" id="KW-0808">Transferase</keyword>
<dbReference type="EC" id="2.1.1.130" evidence="9"/>
<dbReference type="InterPro" id="IPR014776">
    <property type="entry name" value="4pyrrole_Mease_sub2"/>
</dbReference>
<dbReference type="InterPro" id="IPR006364">
    <property type="entry name" value="CobI/CbiL/CobIJ_dom"/>
</dbReference>
<dbReference type="EMBL" id="JABANE010000044">
    <property type="protein sequence ID" value="NME69575.1"/>
    <property type="molecule type" value="Genomic_DNA"/>
</dbReference>
<comment type="caution">
    <text evidence="9">The sequence shown here is derived from an EMBL/GenBank/DDBJ whole genome shotgun (WGS) entry which is preliminary data.</text>
</comment>
<protein>
    <submittedName>
        <fullName evidence="9">Precorrin-2 C(20)-methyltransferase</fullName>
        <ecNumber evidence="9">2.1.1.130</ecNumber>
    </submittedName>
</protein>
<dbReference type="InterPro" id="IPR035996">
    <property type="entry name" value="4pyrrol_Methylase_sf"/>
</dbReference>
<keyword evidence="4 9" id="KW-0489">Methyltransferase</keyword>
<evidence type="ECO:0000256" key="7">
    <source>
        <dbReference type="PIRNR" id="PIRNR036427"/>
    </source>
</evidence>
<dbReference type="Gene3D" id="3.30.950.10">
    <property type="entry name" value="Methyltransferase, Cobalt-precorrin-4 Transmethylase, Domain 2"/>
    <property type="match status" value="1"/>
</dbReference>
<keyword evidence="3" id="KW-0169">Cobalamin biosynthesis</keyword>
<dbReference type="Pfam" id="PF00590">
    <property type="entry name" value="TP_methylase"/>
    <property type="match status" value="1"/>
</dbReference>
<accession>A0A7X9RVP4</accession>
<evidence type="ECO:0000256" key="2">
    <source>
        <dbReference type="ARBA" id="ARBA00005879"/>
    </source>
</evidence>
<reference evidence="9 10" key="1">
    <citation type="submission" date="2020-04" db="EMBL/GenBank/DDBJ databases">
        <title>Flammeovirga sp. SR4, a novel species isolated from seawater.</title>
        <authorList>
            <person name="Wang X."/>
        </authorList>
    </citation>
    <scope>NUCLEOTIDE SEQUENCE [LARGE SCALE GENOMIC DNA]</scope>
    <source>
        <strain evidence="9 10">ATCC 23126</strain>
    </source>
</reference>
<evidence type="ECO:0000259" key="8">
    <source>
        <dbReference type="Pfam" id="PF00590"/>
    </source>
</evidence>
<dbReference type="InterPro" id="IPR012382">
    <property type="entry name" value="CobI/CbiL"/>
</dbReference>